<name>A0A4U2Y944_9BACL</name>
<dbReference type="Pfam" id="PF00144">
    <property type="entry name" value="Beta-lactamase"/>
    <property type="match status" value="1"/>
</dbReference>
<proteinExistence type="predicted"/>
<dbReference type="PROSITE" id="PS51257">
    <property type="entry name" value="PROKAR_LIPOPROTEIN"/>
    <property type="match status" value="1"/>
</dbReference>
<dbReference type="PANTHER" id="PTHR46825:SF9">
    <property type="entry name" value="BETA-LACTAMASE-RELATED DOMAIN-CONTAINING PROTEIN"/>
    <property type="match status" value="1"/>
</dbReference>
<gene>
    <name evidence="2" type="ORF">E8L90_18050</name>
</gene>
<reference evidence="2 3" key="1">
    <citation type="submission" date="2019-04" db="EMBL/GenBank/DDBJ databases">
        <title>Whole genome sequencing of Brevibacillus sp. TGS2-1.</title>
        <authorList>
            <person name="Choi A."/>
        </authorList>
    </citation>
    <scope>NUCLEOTIDE SEQUENCE [LARGE SCALE GENOMIC DNA]</scope>
    <source>
        <strain evidence="2 3">TGS2-1</strain>
    </source>
</reference>
<protein>
    <submittedName>
        <fullName evidence="2">Beta-lactamase family protein</fullName>
    </submittedName>
</protein>
<dbReference type="InterPro" id="IPR050491">
    <property type="entry name" value="AmpC-like"/>
</dbReference>
<dbReference type="Gene3D" id="3.40.710.10">
    <property type="entry name" value="DD-peptidase/beta-lactamase superfamily"/>
    <property type="match status" value="1"/>
</dbReference>
<dbReference type="Proteomes" id="UP000307841">
    <property type="component" value="Unassembled WGS sequence"/>
</dbReference>
<dbReference type="OrthoDB" id="9803467at2"/>
<evidence type="ECO:0000259" key="1">
    <source>
        <dbReference type="Pfam" id="PF00144"/>
    </source>
</evidence>
<dbReference type="AlphaFoldDB" id="A0A4U2Y944"/>
<organism evidence="2 3">
    <name type="scientific">Brevibacillus antibioticus</name>
    <dbReference type="NCBI Taxonomy" id="2570228"/>
    <lineage>
        <taxon>Bacteria</taxon>
        <taxon>Bacillati</taxon>
        <taxon>Bacillota</taxon>
        <taxon>Bacilli</taxon>
        <taxon>Bacillales</taxon>
        <taxon>Paenibacillaceae</taxon>
        <taxon>Brevibacillus</taxon>
    </lineage>
</organism>
<dbReference type="InterPro" id="IPR012338">
    <property type="entry name" value="Beta-lactam/transpept-like"/>
</dbReference>
<feature type="domain" description="Beta-lactamase-related" evidence="1">
    <location>
        <begin position="10"/>
        <end position="307"/>
    </location>
</feature>
<sequence length="435" mass="49618">MFQERIAKWIDSYDQNGYLHGSILIACHNNIVINQGFGMANWEHQVPNTATTKFRIGSITKAFTAMSLFQLHEKKRLNINDYVDRYLPGYPNGDRISIFHCLTNTSGIPNYTSSPDFWPLQMRLPSTLDQLIDSFKVRELEFEPGSRFAYSNSGYALLTAIIEKVTGMRYSDYIQEHICLPSGMYHTGCDDGVKLVPGLASGYSFYEEPIHPAYADLSFPLGAYGLYSTTEDLMIWDTVLKNSRLLRNDLLEKMFTPYLGSYACGWMVSEINGRKCLHHFGDISGYFCDFLRFVEDDVTIIFLSNMSVVPVTHLSREIAKLIFEGSAALPLPVPVEPIQWNKIDSAVGQYIFENETNKILDISLNNHELYLTVPKMYGVLYKFKLVPISYSSTQTTFLTEMIHEQLVFLYSASGEITFVVYTDYFGQSHTLHKVE</sequence>
<dbReference type="InterPro" id="IPR001466">
    <property type="entry name" value="Beta-lactam-related"/>
</dbReference>
<evidence type="ECO:0000313" key="3">
    <source>
        <dbReference type="Proteomes" id="UP000307841"/>
    </source>
</evidence>
<accession>A0A4U2Y944</accession>
<evidence type="ECO:0000313" key="2">
    <source>
        <dbReference type="EMBL" id="TKI57206.1"/>
    </source>
</evidence>
<dbReference type="EMBL" id="SZNK01000001">
    <property type="protein sequence ID" value="TKI57206.1"/>
    <property type="molecule type" value="Genomic_DNA"/>
</dbReference>
<keyword evidence="3" id="KW-1185">Reference proteome</keyword>
<dbReference type="SUPFAM" id="SSF56601">
    <property type="entry name" value="beta-lactamase/transpeptidase-like"/>
    <property type="match status" value="1"/>
</dbReference>
<comment type="caution">
    <text evidence="2">The sequence shown here is derived from an EMBL/GenBank/DDBJ whole genome shotgun (WGS) entry which is preliminary data.</text>
</comment>
<dbReference type="PANTHER" id="PTHR46825">
    <property type="entry name" value="D-ALANYL-D-ALANINE-CARBOXYPEPTIDASE/ENDOPEPTIDASE AMPH"/>
    <property type="match status" value="1"/>
</dbReference>